<dbReference type="PANTHER" id="PTHR34410:SF2">
    <property type="entry name" value="RRNA INTRON-ENCODED HOMING ENDONUCLEASE"/>
    <property type="match status" value="1"/>
</dbReference>
<evidence type="ECO:0000313" key="1">
    <source>
        <dbReference type="EMBL" id="EDV19249.1"/>
    </source>
</evidence>
<dbReference type="AlphaFoldDB" id="B3SDD1"/>
<dbReference type="eggNOG" id="ENOG502S9X9">
    <property type="taxonomic scope" value="Eukaryota"/>
</dbReference>
<dbReference type="Proteomes" id="UP000009022">
    <property type="component" value="Unassembled WGS sequence"/>
</dbReference>
<evidence type="ECO:0000313" key="2">
    <source>
        <dbReference type="Proteomes" id="UP000009022"/>
    </source>
</evidence>
<reference evidence="1 2" key="1">
    <citation type="journal article" date="2008" name="Nature">
        <title>The Trichoplax genome and the nature of placozoans.</title>
        <authorList>
            <person name="Srivastava M."/>
            <person name="Begovic E."/>
            <person name="Chapman J."/>
            <person name="Putnam N.H."/>
            <person name="Hellsten U."/>
            <person name="Kawashima T."/>
            <person name="Kuo A."/>
            <person name="Mitros T."/>
            <person name="Salamov A."/>
            <person name="Carpenter M.L."/>
            <person name="Signorovitch A.Y."/>
            <person name="Moreno M.A."/>
            <person name="Kamm K."/>
            <person name="Grimwood J."/>
            <person name="Schmutz J."/>
            <person name="Shapiro H."/>
            <person name="Grigoriev I.V."/>
            <person name="Buss L.W."/>
            <person name="Schierwater B."/>
            <person name="Dellaporta S.L."/>
            <person name="Rokhsar D.S."/>
        </authorList>
    </citation>
    <scope>NUCLEOTIDE SEQUENCE [LARGE SCALE GENOMIC DNA]</scope>
    <source>
        <strain evidence="1 2">Grell-BS-1999</strain>
    </source>
</reference>
<organism evidence="1 2">
    <name type="scientific">Trichoplax adhaerens</name>
    <name type="common">Trichoplax reptans</name>
    <dbReference type="NCBI Taxonomy" id="10228"/>
    <lineage>
        <taxon>Eukaryota</taxon>
        <taxon>Metazoa</taxon>
        <taxon>Placozoa</taxon>
        <taxon>Uniplacotomia</taxon>
        <taxon>Trichoplacea</taxon>
        <taxon>Trichoplacidae</taxon>
        <taxon>Trichoplax</taxon>
    </lineage>
</organism>
<dbReference type="KEGG" id="tad:TRIADDRAFT_62289"/>
<name>B3SDD1_TRIAD</name>
<gene>
    <name evidence="1" type="ORF">TRIADDRAFT_62289</name>
</gene>
<accession>B3SDD1</accession>
<dbReference type="PANTHER" id="PTHR34410">
    <property type="entry name" value="INTRON-ENCODED HOMING ENDONUCLEASE, PUTATIVE-RELATED"/>
    <property type="match status" value="1"/>
</dbReference>
<dbReference type="OrthoDB" id="10065519at2759"/>
<proteinExistence type="predicted"/>
<keyword evidence="2" id="KW-1185">Reference proteome</keyword>
<dbReference type="HOGENOM" id="CLU_1477012_0_0_1"/>
<dbReference type="InParanoid" id="B3SDD1"/>
<dbReference type="EMBL" id="DS985278">
    <property type="protein sequence ID" value="EDV19249.1"/>
    <property type="molecule type" value="Genomic_DNA"/>
</dbReference>
<sequence length="183" mass="20796">MDNRGNSRANTCEKSRLCGRDVFIRSKTNAGLPGVWYWLTMVTTGNGELGFDFGMNLTVRLTDFGSILLVFGTEVMINRDSWGHSYFIVRGEILGFMKDEQLRKHLPRMFSLIKNEITCSTEHANFLEGQLAFSQICGSVIWQYVLGLSCLERHVIEGDNPVFDLQQLSMRRFPRVGLFESAA</sequence>
<protein>
    <submittedName>
        <fullName evidence="1">Uncharacterized protein</fullName>
    </submittedName>
</protein>